<accession>A0ABX1SLS9</accession>
<protein>
    <submittedName>
        <fullName evidence="4">Nitroreductase</fullName>
    </submittedName>
</protein>
<dbReference type="CDD" id="cd02138">
    <property type="entry name" value="TdsD-like"/>
    <property type="match status" value="1"/>
</dbReference>
<evidence type="ECO:0000313" key="4">
    <source>
        <dbReference type="EMBL" id="NMI01494.1"/>
    </source>
</evidence>
<feature type="domain" description="Nitroreductase" evidence="3">
    <location>
        <begin position="82"/>
        <end position="164"/>
    </location>
</feature>
<proteinExistence type="inferred from homology"/>
<comment type="similarity">
    <text evidence="1">Belongs to the nitroreductase family.</text>
</comment>
<sequence length="204" mass="21646">MTVTTTTGKAASTSVPVHPLLAQRWSARGFDPAHELDEAQQQALLEAARWAPSANNSQPWRFLVARRGDEAFPRLFGTLAPGNQTWAGAASALLLVAAQTVDDAGRSRPWALYDTGQAVACLVTQAQAHGLSAHQMGGFDEAAVRAEFDLGDDLTPVVVVAVGRADATADLPEPLAARERSPRTRHAVEALLLPAEAPRRRSAA</sequence>
<evidence type="ECO:0000313" key="5">
    <source>
        <dbReference type="Proteomes" id="UP000820669"/>
    </source>
</evidence>
<comment type="caution">
    <text evidence="4">The sequence shown here is derived from an EMBL/GenBank/DDBJ whole genome shotgun (WGS) entry which is preliminary data.</text>
</comment>
<keyword evidence="2" id="KW-0560">Oxidoreductase</keyword>
<dbReference type="InterPro" id="IPR000415">
    <property type="entry name" value="Nitroreductase-like"/>
</dbReference>
<reference evidence="4 5" key="1">
    <citation type="submission" date="2020-04" db="EMBL/GenBank/DDBJ databases">
        <authorList>
            <person name="Klaysubun C."/>
            <person name="Duangmal K."/>
            <person name="Lipun K."/>
        </authorList>
    </citation>
    <scope>NUCLEOTIDE SEQUENCE [LARGE SCALE GENOMIC DNA]</scope>
    <source>
        <strain evidence="4 5">K10HN5</strain>
    </source>
</reference>
<keyword evidence="5" id="KW-1185">Reference proteome</keyword>
<organism evidence="4 5">
    <name type="scientific">Pseudonocardia acidicola</name>
    <dbReference type="NCBI Taxonomy" id="2724939"/>
    <lineage>
        <taxon>Bacteria</taxon>
        <taxon>Bacillati</taxon>
        <taxon>Actinomycetota</taxon>
        <taxon>Actinomycetes</taxon>
        <taxon>Pseudonocardiales</taxon>
        <taxon>Pseudonocardiaceae</taxon>
        <taxon>Pseudonocardia</taxon>
    </lineage>
</organism>
<dbReference type="RefSeq" id="WP_169384953.1">
    <property type="nucleotide sequence ID" value="NZ_JAAXLA010000087.1"/>
</dbReference>
<dbReference type="Pfam" id="PF00881">
    <property type="entry name" value="Nitroreductase"/>
    <property type="match status" value="2"/>
</dbReference>
<dbReference type="EMBL" id="JAAXLA010000087">
    <property type="protein sequence ID" value="NMI01494.1"/>
    <property type="molecule type" value="Genomic_DNA"/>
</dbReference>
<gene>
    <name evidence="4" type="ORF">HF526_29985</name>
</gene>
<dbReference type="SUPFAM" id="SSF55469">
    <property type="entry name" value="FMN-dependent nitroreductase-like"/>
    <property type="match status" value="1"/>
</dbReference>
<name>A0ABX1SLS9_9PSEU</name>
<dbReference type="Proteomes" id="UP000820669">
    <property type="component" value="Unassembled WGS sequence"/>
</dbReference>
<dbReference type="Gene3D" id="3.40.109.10">
    <property type="entry name" value="NADH Oxidase"/>
    <property type="match status" value="1"/>
</dbReference>
<dbReference type="PANTHER" id="PTHR43673:SF10">
    <property type="entry name" value="NADH DEHYDROGENASE_NAD(P)H NITROREDUCTASE XCC3605-RELATED"/>
    <property type="match status" value="1"/>
</dbReference>
<evidence type="ECO:0000256" key="1">
    <source>
        <dbReference type="ARBA" id="ARBA00007118"/>
    </source>
</evidence>
<dbReference type="PANTHER" id="PTHR43673">
    <property type="entry name" value="NAD(P)H NITROREDUCTASE YDGI-RELATED"/>
    <property type="match status" value="1"/>
</dbReference>
<evidence type="ECO:0000259" key="3">
    <source>
        <dbReference type="Pfam" id="PF00881"/>
    </source>
</evidence>
<dbReference type="InterPro" id="IPR029479">
    <property type="entry name" value="Nitroreductase"/>
</dbReference>
<evidence type="ECO:0000256" key="2">
    <source>
        <dbReference type="ARBA" id="ARBA00023002"/>
    </source>
</evidence>
<feature type="domain" description="Nitroreductase" evidence="3">
    <location>
        <begin position="21"/>
        <end position="70"/>
    </location>
</feature>